<accession>A0ABM7Q890</accession>
<proteinExistence type="predicted"/>
<keyword evidence="3" id="KW-1185">Reference proteome</keyword>
<evidence type="ECO:0000313" key="3">
    <source>
        <dbReference type="Proteomes" id="UP000681317"/>
    </source>
</evidence>
<reference evidence="2 3" key="1">
    <citation type="submission" date="2021-03" db="EMBL/GenBank/DDBJ databases">
        <title>Complete Genome Sequences of Two Lysobacter Strains Isolated from Sea Water (Lysobacter caseinilyticus) and Soil (Lysobacter helvus) in South Korea.</title>
        <authorList>
            <person name="Watanabe Y."/>
            <person name="Arakawa K."/>
        </authorList>
    </citation>
    <scope>NUCLEOTIDE SEQUENCE [LARGE SCALE GENOMIC DNA]</scope>
    <source>
        <strain evidence="2 3">KVB24</strain>
    </source>
</reference>
<evidence type="ECO:0000313" key="2">
    <source>
        <dbReference type="EMBL" id="BCT93653.1"/>
    </source>
</evidence>
<keyword evidence="1" id="KW-0472">Membrane</keyword>
<name>A0ABM7Q890_9GAMM</name>
<keyword evidence="1" id="KW-0812">Transmembrane</keyword>
<dbReference type="Proteomes" id="UP000681317">
    <property type="component" value="Chromosome"/>
</dbReference>
<feature type="transmembrane region" description="Helical" evidence="1">
    <location>
        <begin position="47"/>
        <end position="67"/>
    </location>
</feature>
<gene>
    <name evidence="2" type="ORF">LYSCAS_26770</name>
</gene>
<organism evidence="2 3">
    <name type="scientific">Noviluteimonas caseinilytica</name>
    <dbReference type="NCBI Taxonomy" id="2675101"/>
    <lineage>
        <taxon>Bacteria</taxon>
        <taxon>Pseudomonadati</taxon>
        <taxon>Pseudomonadota</taxon>
        <taxon>Gammaproteobacteria</taxon>
        <taxon>Lysobacterales</taxon>
        <taxon>Lysobacteraceae</taxon>
        <taxon>Noviluteimonas</taxon>
    </lineage>
</organism>
<keyword evidence="1" id="KW-1133">Transmembrane helix</keyword>
<sequence length="112" mass="12150">MNPGRQAPPLGDRFRPKADIRLARRQVRLLGRIRFSTLIRMETLRKLAMWSALVVGAGMAALGLWQVGRVTWALSNPPPLGSVFEPVIPLLIGVIASLAGFALVAAGRGLKR</sequence>
<dbReference type="EMBL" id="AP024545">
    <property type="protein sequence ID" value="BCT93653.1"/>
    <property type="molecule type" value="Genomic_DNA"/>
</dbReference>
<protein>
    <submittedName>
        <fullName evidence="2">Uncharacterized protein</fullName>
    </submittedName>
</protein>
<feature type="transmembrane region" description="Helical" evidence="1">
    <location>
        <begin position="87"/>
        <end position="106"/>
    </location>
</feature>
<evidence type="ECO:0000256" key="1">
    <source>
        <dbReference type="SAM" id="Phobius"/>
    </source>
</evidence>